<reference evidence="1" key="1">
    <citation type="journal article" date="2014" name="Int. J. Syst. Evol. Microbiol.">
        <title>Complete genome sequence of Corynebacterium casei LMG S-19264T (=DSM 44701T), isolated from a smear-ripened cheese.</title>
        <authorList>
            <consortium name="US DOE Joint Genome Institute (JGI-PGF)"/>
            <person name="Walter F."/>
            <person name="Albersmeier A."/>
            <person name="Kalinowski J."/>
            <person name="Ruckert C."/>
        </authorList>
    </citation>
    <scope>NUCLEOTIDE SEQUENCE</scope>
    <source>
        <strain evidence="1">JCM 4369</strain>
    </source>
</reference>
<keyword evidence="2" id="KW-1185">Reference proteome</keyword>
<dbReference type="Proteomes" id="UP000618795">
    <property type="component" value="Unassembled WGS sequence"/>
</dbReference>
<dbReference type="EMBL" id="BMTD01000004">
    <property type="protein sequence ID" value="GGU89608.1"/>
    <property type="molecule type" value="Genomic_DNA"/>
</dbReference>
<dbReference type="AlphaFoldDB" id="A0A918I901"/>
<protein>
    <submittedName>
        <fullName evidence="1">Uncharacterized protein</fullName>
    </submittedName>
</protein>
<comment type="caution">
    <text evidence="1">The sequence shown here is derived from an EMBL/GenBank/DDBJ whole genome shotgun (WGS) entry which is preliminary data.</text>
</comment>
<proteinExistence type="predicted"/>
<evidence type="ECO:0000313" key="2">
    <source>
        <dbReference type="Proteomes" id="UP000618795"/>
    </source>
</evidence>
<gene>
    <name evidence="1" type="ORF">GCM10010260_24790</name>
</gene>
<sequence length="60" mass="6451">MDTATPDSSAMAKAQARVCAQAKSSNWRTDEVTGPVKYALELNMSRGRTCVHARKVPAVS</sequence>
<organism evidence="1 2">
    <name type="scientific">Streptomyces filipinensis</name>
    <dbReference type="NCBI Taxonomy" id="66887"/>
    <lineage>
        <taxon>Bacteria</taxon>
        <taxon>Bacillati</taxon>
        <taxon>Actinomycetota</taxon>
        <taxon>Actinomycetes</taxon>
        <taxon>Kitasatosporales</taxon>
        <taxon>Streptomycetaceae</taxon>
        <taxon>Streptomyces</taxon>
    </lineage>
</organism>
<reference evidence="1" key="2">
    <citation type="submission" date="2020-09" db="EMBL/GenBank/DDBJ databases">
        <authorList>
            <person name="Sun Q."/>
            <person name="Ohkuma M."/>
        </authorList>
    </citation>
    <scope>NUCLEOTIDE SEQUENCE</scope>
    <source>
        <strain evidence="1">JCM 4369</strain>
    </source>
</reference>
<name>A0A918I901_9ACTN</name>
<evidence type="ECO:0000313" key="1">
    <source>
        <dbReference type="EMBL" id="GGU89608.1"/>
    </source>
</evidence>
<accession>A0A918I901</accession>